<feature type="compositionally biased region" description="Basic and acidic residues" evidence="1">
    <location>
        <begin position="29"/>
        <end position="40"/>
    </location>
</feature>
<evidence type="ECO:0000256" key="1">
    <source>
        <dbReference type="SAM" id="MobiDB-lite"/>
    </source>
</evidence>
<name>F8F4N1_PAEMK</name>
<dbReference type="Proteomes" id="UP000006620">
    <property type="component" value="Chromosome"/>
</dbReference>
<dbReference type="RefSeq" id="WP_013914587.1">
    <property type="nucleotide sequence ID" value="NC_015690.1"/>
</dbReference>
<evidence type="ECO:0000313" key="3">
    <source>
        <dbReference type="Proteomes" id="UP000006620"/>
    </source>
</evidence>
<proteinExistence type="predicted"/>
<dbReference type="HOGENOM" id="CLU_3155694_0_0_9"/>
<evidence type="ECO:0000313" key="2">
    <source>
        <dbReference type="EMBL" id="AEI39423.1"/>
    </source>
</evidence>
<dbReference type="PATRIC" id="fig|1036673.3.peg.740"/>
<dbReference type="AlphaFoldDB" id="F8F4N1"/>
<reference evidence="2 3" key="2">
    <citation type="journal article" date="2013" name="Genome Announc.">
        <title>Genome Sequence of Growth-Improving Paenibacillus mucilaginosus Strain KNP414.</title>
        <authorList>
            <person name="Lu J.J."/>
            <person name="Wang J.F."/>
            <person name="Hu X.F."/>
        </authorList>
    </citation>
    <scope>NUCLEOTIDE SEQUENCE [LARGE SCALE GENOMIC DNA]</scope>
    <source>
        <strain evidence="2 3">KNP414</strain>
    </source>
</reference>
<dbReference type="KEGG" id="pms:KNP414_00833"/>
<organism evidence="2 3">
    <name type="scientific">Paenibacillus mucilaginosus (strain KNP414)</name>
    <dbReference type="NCBI Taxonomy" id="1036673"/>
    <lineage>
        <taxon>Bacteria</taxon>
        <taxon>Bacillati</taxon>
        <taxon>Bacillota</taxon>
        <taxon>Bacilli</taxon>
        <taxon>Bacillales</taxon>
        <taxon>Paenibacillaceae</taxon>
        <taxon>Paenibacillus</taxon>
    </lineage>
</organism>
<sequence length="48" mass="5296">MITSNSNSEAFFTSIDDIINFYSSQHQSADSKETDLDSHTEAGANRPD</sequence>
<reference evidence="3" key="1">
    <citation type="submission" date="2011-06" db="EMBL/GenBank/DDBJ databases">
        <title>Complete genome sequence of Paenibacillus mucilaginosus KNP414.</title>
        <authorList>
            <person name="Wang J."/>
            <person name="Hu S."/>
            <person name="Hu X."/>
            <person name="Zhang B."/>
            <person name="Dong D."/>
            <person name="Zhang S."/>
            <person name="Zhao K."/>
            <person name="Wu D."/>
        </authorList>
    </citation>
    <scope>NUCLEOTIDE SEQUENCE [LARGE SCALE GENOMIC DNA]</scope>
    <source>
        <strain evidence="3">KNP414</strain>
    </source>
</reference>
<gene>
    <name evidence="2" type="ordered locus">KNP414_00833</name>
</gene>
<feature type="region of interest" description="Disordered" evidence="1">
    <location>
        <begin position="25"/>
        <end position="48"/>
    </location>
</feature>
<protein>
    <submittedName>
        <fullName evidence="2">Uncharacterized protein</fullName>
    </submittedName>
</protein>
<accession>F8F4N1</accession>
<dbReference type="EMBL" id="CP002869">
    <property type="protein sequence ID" value="AEI39423.1"/>
    <property type="molecule type" value="Genomic_DNA"/>
</dbReference>